<organism evidence="2">
    <name type="scientific">Oikopleura dioica</name>
    <name type="common">Tunicate</name>
    <dbReference type="NCBI Taxonomy" id="34765"/>
    <lineage>
        <taxon>Eukaryota</taxon>
        <taxon>Metazoa</taxon>
        <taxon>Chordata</taxon>
        <taxon>Tunicata</taxon>
        <taxon>Appendicularia</taxon>
        <taxon>Copelata</taxon>
        <taxon>Oikopleuridae</taxon>
        <taxon>Oikopleura</taxon>
    </lineage>
</organism>
<sequence>MLTCSTDGNCFEDSADSVWLANVLSDDFRGPRPEEFANGQLREKVSRCAVCERSVGTPLINSGASSDPFTMESYSSSASSENASAYSNTGSEEYRSDNGGFFFSDSGSQS</sequence>
<dbReference type="InterPro" id="IPR036954">
    <property type="entry name" value="Collagen_IV_NC_sf"/>
</dbReference>
<feature type="region of interest" description="Disordered" evidence="1">
    <location>
        <begin position="80"/>
        <end position="110"/>
    </location>
</feature>
<evidence type="ECO:0000313" key="3">
    <source>
        <dbReference type="Proteomes" id="UP000001307"/>
    </source>
</evidence>
<dbReference type="EMBL" id="FN653028">
    <property type="protein sequence ID" value="CBY18731.1"/>
    <property type="molecule type" value="Genomic_DNA"/>
</dbReference>
<dbReference type="GO" id="GO:0005581">
    <property type="term" value="C:collagen trimer"/>
    <property type="evidence" value="ECO:0007669"/>
    <property type="project" value="InterPro"/>
</dbReference>
<dbReference type="AlphaFoldDB" id="E4X7Q8"/>
<proteinExistence type="predicted"/>
<dbReference type="Gene3D" id="2.170.240.10">
    <property type="entry name" value="Collagen IV, non-collagenous"/>
    <property type="match status" value="1"/>
</dbReference>
<evidence type="ECO:0000313" key="2">
    <source>
        <dbReference type="EMBL" id="CBY18731.1"/>
    </source>
</evidence>
<keyword evidence="3" id="KW-1185">Reference proteome</keyword>
<dbReference type="GO" id="GO:0005201">
    <property type="term" value="F:extracellular matrix structural constituent"/>
    <property type="evidence" value="ECO:0007669"/>
    <property type="project" value="InterPro"/>
</dbReference>
<gene>
    <name evidence="2" type="ORF">GSOID_T00003597001</name>
</gene>
<accession>E4X7Q8</accession>
<protein>
    <submittedName>
        <fullName evidence="2">Uncharacterized protein</fullName>
    </submittedName>
</protein>
<name>E4X7Q8_OIKDI</name>
<feature type="compositionally biased region" description="Low complexity" evidence="1">
    <location>
        <begin position="99"/>
        <end position="110"/>
    </location>
</feature>
<dbReference type="Proteomes" id="UP000001307">
    <property type="component" value="Unassembled WGS sequence"/>
</dbReference>
<reference evidence="2" key="1">
    <citation type="journal article" date="2010" name="Science">
        <title>Plasticity of animal genome architecture unmasked by rapid evolution of a pelagic tunicate.</title>
        <authorList>
            <person name="Denoeud F."/>
            <person name="Henriet S."/>
            <person name="Mungpakdee S."/>
            <person name="Aury J.M."/>
            <person name="Da Silva C."/>
            <person name="Brinkmann H."/>
            <person name="Mikhaleva J."/>
            <person name="Olsen L.C."/>
            <person name="Jubin C."/>
            <person name="Canestro C."/>
            <person name="Bouquet J.M."/>
            <person name="Danks G."/>
            <person name="Poulain J."/>
            <person name="Campsteijn C."/>
            <person name="Adamski M."/>
            <person name="Cross I."/>
            <person name="Yadetie F."/>
            <person name="Muffato M."/>
            <person name="Louis A."/>
            <person name="Butcher S."/>
            <person name="Tsagkogeorga G."/>
            <person name="Konrad A."/>
            <person name="Singh S."/>
            <person name="Jensen M.F."/>
            <person name="Cong E.H."/>
            <person name="Eikeseth-Otteraa H."/>
            <person name="Noel B."/>
            <person name="Anthouard V."/>
            <person name="Porcel B.M."/>
            <person name="Kachouri-Lafond R."/>
            <person name="Nishino A."/>
            <person name="Ugolini M."/>
            <person name="Chourrout P."/>
            <person name="Nishida H."/>
            <person name="Aasland R."/>
            <person name="Huzurbazar S."/>
            <person name="Westhof E."/>
            <person name="Delsuc F."/>
            <person name="Lehrach H."/>
            <person name="Reinhardt R."/>
            <person name="Weissenbach J."/>
            <person name="Roy S.W."/>
            <person name="Artiguenave F."/>
            <person name="Postlethwait J.H."/>
            <person name="Manak J.R."/>
            <person name="Thompson E.M."/>
            <person name="Jaillon O."/>
            <person name="Du Pasquier L."/>
            <person name="Boudinot P."/>
            <person name="Liberles D.A."/>
            <person name="Volff J.N."/>
            <person name="Philippe H."/>
            <person name="Lenhard B."/>
            <person name="Roest Crollius H."/>
            <person name="Wincker P."/>
            <person name="Chourrout D."/>
        </authorList>
    </citation>
    <scope>NUCLEOTIDE SEQUENCE [LARGE SCALE GENOMIC DNA]</scope>
</reference>
<evidence type="ECO:0000256" key="1">
    <source>
        <dbReference type="SAM" id="MobiDB-lite"/>
    </source>
</evidence>
<dbReference type="InParanoid" id="E4X7Q8"/>